<gene>
    <name evidence="1" type="ORF">L227DRAFT_600867</name>
</gene>
<dbReference type="AlphaFoldDB" id="A0A5C2S918"/>
<proteinExistence type="predicted"/>
<keyword evidence="2" id="KW-1185">Reference proteome</keyword>
<accession>A0A5C2S918</accession>
<reference evidence="1" key="1">
    <citation type="journal article" date="2018" name="Genome Biol. Evol.">
        <title>Genomics and development of Lentinus tigrinus, a white-rot wood-decaying mushroom with dimorphic fruiting bodies.</title>
        <authorList>
            <person name="Wu B."/>
            <person name="Xu Z."/>
            <person name="Knudson A."/>
            <person name="Carlson A."/>
            <person name="Chen N."/>
            <person name="Kovaka S."/>
            <person name="LaButti K."/>
            <person name="Lipzen A."/>
            <person name="Pennachio C."/>
            <person name="Riley R."/>
            <person name="Schakwitz W."/>
            <person name="Umezawa K."/>
            <person name="Ohm R.A."/>
            <person name="Grigoriev I.V."/>
            <person name="Nagy L.G."/>
            <person name="Gibbons J."/>
            <person name="Hibbett D."/>
        </authorList>
    </citation>
    <scope>NUCLEOTIDE SEQUENCE [LARGE SCALE GENOMIC DNA]</scope>
    <source>
        <strain evidence="1">ALCF2SS1-6</strain>
    </source>
</reference>
<dbReference type="STRING" id="1328759.A0A5C2S918"/>
<sequence>MYIRLRNAHKAKLEPGVLPTIRGIVLTGQPGIGNSYFAQYVLIQCLANQQAVVFFTSRGSAFFFDEFGVRICSTAQVNAPRTFSEPHFGAPETRIWSPIDAAPQENPVPSNIMSHFLFFVLFTPPDDRYLQDGYRVRKWIMSPWTDEELLMLLSTSDMMPTADAAHTLENVQDLRSRVVENTVNAGLDTLPWLLCSTPLSSSDHLVLLRRASEINPTVMRDDSIEQVYTLKPASVIEKLRTRLKTRNASSQPVQVPMLDSIIFEGLAIKLLSSKPPNGVCRFAWHAQMLPRANRPHCFEYRNASSDNTLVVTEDGAAQLVDDEVLSQCEPSSLRDGQVPGVPTPTNFHAYSDATELDLALGKYFVPLALNAPFDAFFVAGANPRSQMTALWIVQVAVSRTRTGVSRECPTVKELVGTAKGKFRQVDVKYMLMMPHRGYSSIQWNMGEELGEVEGEAFV</sequence>
<dbReference type="EMBL" id="ML122266">
    <property type="protein sequence ID" value="RPD60231.1"/>
    <property type="molecule type" value="Genomic_DNA"/>
</dbReference>
<evidence type="ECO:0000313" key="1">
    <source>
        <dbReference type="EMBL" id="RPD60231.1"/>
    </source>
</evidence>
<dbReference type="Proteomes" id="UP000313359">
    <property type="component" value="Unassembled WGS sequence"/>
</dbReference>
<evidence type="ECO:0000313" key="2">
    <source>
        <dbReference type="Proteomes" id="UP000313359"/>
    </source>
</evidence>
<protein>
    <submittedName>
        <fullName evidence="1">Uncharacterized protein</fullName>
    </submittedName>
</protein>
<organism evidence="1 2">
    <name type="scientific">Lentinus tigrinus ALCF2SS1-6</name>
    <dbReference type="NCBI Taxonomy" id="1328759"/>
    <lineage>
        <taxon>Eukaryota</taxon>
        <taxon>Fungi</taxon>
        <taxon>Dikarya</taxon>
        <taxon>Basidiomycota</taxon>
        <taxon>Agaricomycotina</taxon>
        <taxon>Agaricomycetes</taxon>
        <taxon>Polyporales</taxon>
        <taxon>Polyporaceae</taxon>
        <taxon>Lentinus</taxon>
    </lineage>
</organism>
<dbReference type="OrthoDB" id="2340858at2759"/>
<name>A0A5C2S918_9APHY</name>